<dbReference type="AlphaFoldDB" id="A0A4C1TXT0"/>
<protein>
    <submittedName>
        <fullName evidence="1">Uncharacterized protein</fullName>
    </submittedName>
</protein>
<comment type="caution">
    <text evidence="1">The sequence shown here is derived from an EMBL/GenBank/DDBJ whole genome shotgun (WGS) entry which is preliminary data.</text>
</comment>
<accession>A0A4C1TXT0</accession>
<evidence type="ECO:0000313" key="2">
    <source>
        <dbReference type="Proteomes" id="UP000299102"/>
    </source>
</evidence>
<dbReference type="EMBL" id="BGZK01000099">
    <property type="protein sequence ID" value="GBP18674.1"/>
    <property type="molecule type" value="Genomic_DNA"/>
</dbReference>
<keyword evidence="2" id="KW-1185">Reference proteome</keyword>
<gene>
    <name evidence="1" type="ORF">EVAR_14444_1</name>
</gene>
<reference evidence="1 2" key="1">
    <citation type="journal article" date="2019" name="Commun. Biol.">
        <title>The bagworm genome reveals a unique fibroin gene that provides high tensile strength.</title>
        <authorList>
            <person name="Kono N."/>
            <person name="Nakamura H."/>
            <person name="Ohtoshi R."/>
            <person name="Tomita M."/>
            <person name="Numata K."/>
            <person name="Arakawa K."/>
        </authorList>
    </citation>
    <scope>NUCLEOTIDE SEQUENCE [LARGE SCALE GENOMIC DNA]</scope>
</reference>
<dbReference type="Proteomes" id="UP000299102">
    <property type="component" value="Unassembled WGS sequence"/>
</dbReference>
<evidence type="ECO:0000313" key="1">
    <source>
        <dbReference type="EMBL" id="GBP18674.1"/>
    </source>
</evidence>
<name>A0A4C1TXT0_EUMVA</name>
<proteinExistence type="predicted"/>
<sequence>MSTTKAGAGPGAAARASGSAGACLRRALSSPVAAEIGIFRLNKERKRVREPCGYVSSAHSRDIFPTIFQFSMAVLDLPHDASVRTCGLICSTRLDTNEKLVRAHRVGAPQSGDRGRSRICLINASAVSENYNALYDNDDTEEGLTGLA</sequence>
<organism evidence="1 2">
    <name type="scientific">Eumeta variegata</name>
    <name type="common">Bagworm moth</name>
    <name type="synonym">Eumeta japonica</name>
    <dbReference type="NCBI Taxonomy" id="151549"/>
    <lineage>
        <taxon>Eukaryota</taxon>
        <taxon>Metazoa</taxon>
        <taxon>Ecdysozoa</taxon>
        <taxon>Arthropoda</taxon>
        <taxon>Hexapoda</taxon>
        <taxon>Insecta</taxon>
        <taxon>Pterygota</taxon>
        <taxon>Neoptera</taxon>
        <taxon>Endopterygota</taxon>
        <taxon>Lepidoptera</taxon>
        <taxon>Glossata</taxon>
        <taxon>Ditrysia</taxon>
        <taxon>Tineoidea</taxon>
        <taxon>Psychidae</taxon>
        <taxon>Oiketicinae</taxon>
        <taxon>Eumeta</taxon>
    </lineage>
</organism>